<evidence type="ECO:0000259" key="2">
    <source>
        <dbReference type="Pfam" id="PF03732"/>
    </source>
</evidence>
<organism evidence="3 4">
    <name type="scientific">Ensete ventricosum</name>
    <name type="common">Abyssinian banana</name>
    <name type="synonym">Musa ensete</name>
    <dbReference type="NCBI Taxonomy" id="4639"/>
    <lineage>
        <taxon>Eukaryota</taxon>
        <taxon>Viridiplantae</taxon>
        <taxon>Streptophyta</taxon>
        <taxon>Embryophyta</taxon>
        <taxon>Tracheophyta</taxon>
        <taxon>Spermatophyta</taxon>
        <taxon>Magnoliopsida</taxon>
        <taxon>Liliopsida</taxon>
        <taxon>Zingiberales</taxon>
        <taxon>Musaceae</taxon>
        <taxon>Ensete</taxon>
    </lineage>
</organism>
<protein>
    <recommendedName>
        <fullName evidence="2">Retrotransposon gag domain-containing protein</fullName>
    </recommendedName>
</protein>
<dbReference type="Proteomes" id="UP000287651">
    <property type="component" value="Unassembled WGS sequence"/>
</dbReference>
<comment type="caution">
    <text evidence="3">The sequence shown here is derived from an EMBL/GenBank/DDBJ whole genome shotgun (WGS) entry which is preliminary data.</text>
</comment>
<accession>A0A426Z3N6</accession>
<dbReference type="AlphaFoldDB" id="A0A426Z3N6"/>
<dbReference type="EMBL" id="AMZH03008603">
    <property type="protein sequence ID" value="RRT58587.1"/>
    <property type="molecule type" value="Genomic_DNA"/>
</dbReference>
<proteinExistence type="predicted"/>
<feature type="region of interest" description="Disordered" evidence="1">
    <location>
        <begin position="266"/>
        <end position="286"/>
    </location>
</feature>
<dbReference type="Pfam" id="PF03732">
    <property type="entry name" value="Retrotrans_gag"/>
    <property type="match status" value="1"/>
</dbReference>
<sequence>MHLSLHNAANSDLSLPSSLIAASSDPLRQKSYQQRSFAAICLHRSPQQSFAANCLDRGQHRNEHNQQRSLAPYHRCPPLQQPCTPLPRLPPIAAASLLQPTPPAATKLHRSRSQPKLEAFETRMDARLRALFEEFRLGRSPSPRRSQHGANSDCKKNPLEIRSEVKTRQPYTSVTSIFFAQLQEGYLNQDAQSMRATSQPKAYKPSASINYKNLDEELAMIRQTSTIQEYQNRFERLSNQTYDWSEKQILRIFIEGLKPDIEKNLKHDNHTHLRQSSPSHDIKRSD</sequence>
<reference evidence="3 4" key="1">
    <citation type="journal article" date="2014" name="Agronomy (Basel)">
        <title>A Draft Genome Sequence for Ensete ventricosum, the Drought-Tolerant Tree Against Hunger.</title>
        <authorList>
            <person name="Harrison J."/>
            <person name="Moore K.A."/>
            <person name="Paszkiewicz K."/>
            <person name="Jones T."/>
            <person name="Grant M."/>
            <person name="Ambacheew D."/>
            <person name="Muzemil S."/>
            <person name="Studholme D.J."/>
        </authorList>
    </citation>
    <scope>NUCLEOTIDE SEQUENCE [LARGE SCALE GENOMIC DNA]</scope>
</reference>
<feature type="region of interest" description="Disordered" evidence="1">
    <location>
        <begin position="139"/>
        <end position="158"/>
    </location>
</feature>
<evidence type="ECO:0000313" key="4">
    <source>
        <dbReference type="Proteomes" id="UP000287651"/>
    </source>
</evidence>
<dbReference type="InterPro" id="IPR005162">
    <property type="entry name" value="Retrotrans_gag_dom"/>
</dbReference>
<evidence type="ECO:0000256" key="1">
    <source>
        <dbReference type="SAM" id="MobiDB-lite"/>
    </source>
</evidence>
<evidence type="ECO:0000313" key="3">
    <source>
        <dbReference type="EMBL" id="RRT58587.1"/>
    </source>
</evidence>
<gene>
    <name evidence="3" type="ORF">B296_00016120</name>
</gene>
<feature type="domain" description="Retrotransposon gag" evidence="2">
    <location>
        <begin position="209"/>
        <end position="259"/>
    </location>
</feature>
<name>A0A426Z3N6_ENSVE</name>